<comment type="caution">
    <text evidence="2">The sequence shown here is derived from an EMBL/GenBank/DDBJ whole genome shotgun (WGS) entry which is preliminary data.</text>
</comment>
<dbReference type="RefSeq" id="WP_116687725.1">
    <property type="nucleotide sequence ID" value="NZ_CAWNYD010000005.1"/>
</dbReference>
<keyword evidence="1" id="KW-0812">Transmembrane</keyword>
<evidence type="ECO:0000313" key="2">
    <source>
        <dbReference type="EMBL" id="PVZ68397.1"/>
    </source>
</evidence>
<keyword evidence="3" id="KW-1185">Reference proteome</keyword>
<gene>
    <name evidence="2" type="ORF">DC094_14055</name>
</gene>
<dbReference type="OrthoDB" id="6209688at2"/>
<name>A0A2V1GUT6_9GAMM</name>
<evidence type="ECO:0000256" key="1">
    <source>
        <dbReference type="SAM" id="Phobius"/>
    </source>
</evidence>
<organism evidence="2 3">
    <name type="scientific">Pelagibaculum spongiae</name>
    <dbReference type="NCBI Taxonomy" id="2080658"/>
    <lineage>
        <taxon>Bacteria</taxon>
        <taxon>Pseudomonadati</taxon>
        <taxon>Pseudomonadota</taxon>
        <taxon>Gammaproteobacteria</taxon>
        <taxon>Oceanospirillales</taxon>
        <taxon>Pelagibaculum</taxon>
    </lineage>
</organism>
<keyword evidence="1" id="KW-0472">Membrane</keyword>
<accession>A0A2V1GUT6</accession>
<dbReference type="Proteomes" id="UP000244906">
    <property type="component" value="Unassembled WGS sequence"/>
</dbReference>
<reference evidence="2 3" key="1">
    <citation type="submission" date="2018-04" db="EMBL/GenBank/DDBJ databases">
        <title>Thalassorhabdus spongiae gen. nov., sp. nov., isolated from a marine sponge in South-West Iceland.</title>
        <authorList>
            <person name="Knobloch S."/>
            <person name="Daussin A."/>
            <person name="Johannsson R."/>
            <person name="Marteinsson V.T."/>
        </authorList>
    </citation>
    <scope>NUCLEOTIDE SEQUENCE [LARGE SCALE GENOMIC DNA]</scope>
    <source>
        <strain evidence="2 3">Hp12</strain>
    </source>
</reference>
<dbReference type="AlphaFoldDB" id="A0A2V1GUT6"/>
<evidence type="ECO:0000313" key="3">
    <source>
        <dbReference type="Proteomes" id="UP000244906"/>
    </source>
</evidence>
<keyword evidence="1" id="KW-1133">Transmembrane helix</keyword>
<feature type="transmembrane region" description="Helical" evidence="1">
    <location>
        <begin position="258"/>
        <end position="276"/>
    </location>
</feature>
<proteinExistence type="predicted"/>
<protein>
    <submittedName>
        <fullName evidence="2">Uncharacterized protein</fullName>
    </submittedName>
</protein>
<sequence length="466" mass="55427">MPQHQKQQNHLQEKNQVTIELELHDRFQLQLTSIYPIGSKTSHLEYYLFVPPSLGCTAERYPAEFFYRDLRSFLRYRVNPQSLEKIIESPIFDELTQRIFNQQSLRFGLKLRRLGCEIKHAVAHWISLHPNPEREKIILFNTQLEFLLTKLRQLPIPEEGRIRRIFRQVDEYITHNLEYQLCRWLQEHSKLSNEHSSPIKQILVHEGEWRRLNNYPEIKIDGRNEQLLARIRLLRRFCESTLFLEVKRKREGRWMEQMVFSLAAGLAMAIAMAIAFMAQQEYGNLTLQFFNAMVVGYILKDRIKEIIRNITWKRLNKNYFDFRTTILDSRKKKMLGQIREQVRFPDLDKIPDTIQTARNQQLPSAKETGETLLLYRKQLQLKISKLPGGYQAIQDVQFLNLQQMISLTSEPIDELLTYDGQQVNSVEAKKSYQLWLITRTTNGEQRINVWRITLTRKGIRQVKKIS</sequence>
<dbReference type="EMBL" id="QDDL01000005">
    <property type="protein sequence ID" value="PVZ68397.1"/>
    <property type="molecule type" value="Genomic_DNA"/>
</dbReference>